<dbReference type="Pfam" id="PF11141">
    <property type="entry name" value="DUF2914"/>
    <property type="match status" value="1"/>
</dbReference>
<sequence length="237" mass="26244">MADNRVVIKINYDKSKTAKPATEPQTITVWHTGRIVIALVLLVLFSLFLYFAFGGGDRAGNTQTELVEKVQEPQSNQISAAGNLPPTAVEGKNSNIKVESAAVSPPSPLDNAKAGLQASSPVGIIFDRRVIRASLNTRLKDNEPDQPVQGAFAVVKGKPLELFYFTEIRNPGGQGLFHEWLRNKQVVQHKQLDLKDIRSKVWSSRVLSYKDVGEWQVRLSDKKGKVYSEVKFSLSAE</sequence>
<evidence type="ECO:0000259" key="3">
    <source>
        <dbReference type="Pfam" id="PF11141"/>
    </source>
</evidence>
<accession>A0A177N2T0</accession>
<dbReference type="OrthoDB" id="5568644at2"/>
<gene>
    <name evidence="4" type="ORF">A1507_01930</name>
</gene>
<evidence type="ECO:0000313" key="5">
    <source>
        <dbReference type="Proteomes" id="UP000077857"/>
    </source>
</evidence>
<feature type="domain" description="DUF2914" evidence="3">
    <location>
        <begin position="176"/>
        <end position="233"/>
    </location>
</feature>
<keyword evidence="2" id="KW-1133">Transmembrane helix</keyword>
<protein>
    <recommendedName>
        <fullName evidence="3">DUF2914 domain-containing protein</fullName>
    </recommendedName>
</protein>
<dbReference type="Proteomes" id="UP000077857">
    <property type="component" value="Unassembled WGS sequence"/>
</dbReference>
<dbReference type="InterPro" id="IPR022606">
    <property type="entry name" value="DUF2914"/>
</dbReference>
<feature type="transmembrane region" description="Helical" evidence="2">
    <location>
        <begin position="35"/>
        <end position="53"/>
    </location>
</feature>
<keyword evidence="2" id="KW-0472">Membrane</keyword>
<comment type="caution">
    <text evidence="4">The sequence shown here is derived from an EMBL/GenBank/DDBJ whole genome shotgun (WGS) entry which is preliminary data.</text>
</comment>
<dbReference type="AlphaFoldDB" id="A0A177N2T0"/>
<keyword evidence="2" id="KW-0812">Transmembrane</keyword>
<organism evidence="4 5">
    <name type="scientific">Methylomonas koyamae</name>
    <dbReference type="NCBI Taxonomy" id="702114"/>
    <lineage>
        <taxon>Bacteria</taxon>
        <taxon>Pseudomonadati</taxon>
        <taxon>Pseudomonadota</taxon>
        <taxon>Gammaproteobacteria</taxon>
        <taxon>Methylococcales</taxon>
        <taxon>Methylococcaceae</taxon>
        <taxon>Methylomonas</taxon>
    </lineage>
</organism>
<dbReference type="RefSeq" id="WP_064041851.1">
    <property type="nucleotide sequence ID" value="NZ_LUUJ01000110.1"/>
</dbReference>
<evidence type="ECO:0000256" key="1">
    <source>
        <dbReference type="SAM" id="MobiDB-lite"/>
    </source>
</evidence>
<evidence type="ECO:0000313" key="4">
    <source>
        <dbReference type="EMBL" id="OAI12276.1"/>
    </source>
</evidence>
<proteinExistence type="predicted"/>
<feature type="region of interest" description="Disordered" evidence="1">
    <location>
        <begin position="72"/>
        <end position="91"/>
    </location>
</feature>
<evidence type="ECO:0000256" key="2">
    <source>
        <dbReference type="SAM" id="Phobius"/>
    </source>
</evidence>
<reference evidence="4 5" key="1">
    <citation type="submission" date="2016-03" db="EMBL/GenBank/DDBJ databases">
        <authorList>
            <person name="Ploux O."/>
        </authorList>
    </citation>
    <scope>NUCLEOTIDE SEQUENCE [LARGE SCALE GENOMIC DNA]</scope>
    <source>
        <strain evidence="4 5">R-45378</strain>
    </source>
</reference>
<dbReference type="EMBL" id="LUUJ01000110">
    <property type="protein sequence ID" value="OAI12276.1"/>
    <property type="molecule type" value="Genomic_DNA"/>
</dbReference>
<name>A0A177N2T0_9GAMM</name>